<dbReference type="OrthoDB" id="2951834at2759"/>
<dbReference type="EMBL" id="JAGHQL010000038">
    <property type="protein sequence ID" value="KAH0543163.1"/>
    <property type="molecule type" value="Genomic_DNA"/>
</dbReference>
<reference evidence="2" key="1">
    <citation type="submission" date="2021-03" db="EMBL/GenBank/DDBJ databases">
        <title>Comparative genomics and phylogenomic investigation of the class Geoglossomycetes provide insights into ecological specialization and systematics.</title>
        <authorList>
            <person name="Melie T."/>
            <person name="Pirro S."/>
            <person name="Miller A.N."/>
            <person name="Quandt A."/>
        </authorList>
    </citation>
    <scope>NUCLEOTIDE SEQUENCE</scope>
    <source>
        <strain evidence="2">GBOQ0MN5Z8</strain>
    </source>
</reference>
<sequence length="295" mass="34497">MEKLTVRVKYPLLSQDSVVALGEPPCRRSRQASEKLPSATFSDERPNRPSFLILPPEIRLPIYRHLLVTNRTILHAICPSAGELRIVEYVEYGRTVRHYLHPEILETCRLINEEGTPLLYGENTFRRQFSWPRGPYRPTVCRNWRLSDRSLQYISRIWIFRQYNMWHAANGDLRVLNDFPALKVLEVEIDLNDDGASLETWETLVKAVVAKRPTLSSFRCEICLSFSDAPARDWLARCEVNQSLNFDLHKCWVDYYAAWIQENGILPPGRSLQWSFRTEAFGNFRPSCYVYLKIE</sequence>
<dbReference type="Proteomes" id="UP000698800">
    <property type="component" value="Unassembled WGS sequence"/>
</dbReference>
<evidence type="ECO:0000256" key="1">
    <source>
        <dbReference type="SAM" id="MobiDB-lite"/>
    </source>
</evidence>
<accession>A0A9P8I4Q0</accession>
<organism evidence="2 3">
    <name type="scientific">Glutinoglossum americanum</name>
    <dbReference type="NCBI Taxonomy" id="1670608"/>
    <lineage>
        <taxon>Eukaryota</taxon>
        <taxon>Fungi</taxon>
        <taxon>Dikarya</taxon>
        <taxon>Ascomycota</taxon>
        <taxon>Pezizomycotina</taxon>
        <taxon>Geoglossomycetes</taxon>
        <taxon>Geoglossales</taxon>
        <taxon>Geoglossaceae</taxon>
        <taxon>Glutinoglossum</taxon>
    </lineage>
</organism>
<name>A0A9P8I4Q0_9PEZI</name>
<dbReference type="PANTHER" id="PTHR42085:SF4">
    <property type="entry name" value="F-BOX DOMAIN-CONTAINING PROTEIN"/>
    <property type="match status" value="1"/>
</dbReference>
<proteinExistence type="predicted"/>
<dbReference type="AlphaFoldDB" id="A0A9P8I4Q0"/>
<dbReference type="PANTHER" id="PTHR42085">
    <property type="entry name" value="F-BOX DOMAIN-CONTAINING PROTEIN"/>
    <property type="match status" value="1"/>
</dbReference>
<gene>
    <name evidence="2" type="ORF">FGG08_002508</name>
</gene>
<keyword evidence="3" id="KW-1185">Reference proteome</keyword>
<protein>
    <submittedName>
        <fullName evidence="2">Uncharacterized protein</fullName>
    </submittedName>
</protein>
<comment type="caution">
    <text evidence="2">The sequence shown here is derived from an EMBL/GenBank/DDBJ whole genome shotgun (WGS) entry which is preliminary data.</text>
</comment>
<dbReference type="InterPro" id="IPR038883">
    <property type="entry name" value="AN11006-like"/>
</dbReference>
<evidence type="ECO:0000313" key="3">
    <source>
        <dbReference type="Proteomes" id="UP000698800"/>
    </source>
</evidence>
<feature type="region of interest" description="Disordered" evidence="1">
    <location>
        <begin position="24"/>
        <end position="44"/>
    </location>
</feature>
<evidence type="ECO:0000313" key="2">
    <source>
        <dbReference type="EMBL" id="KAH0543163.1"/>
    </source>
</evidence>